<name>A0A8T7H8R0_9EURY</name>
<dbReference type="Gene3D" id="3.30.460.40">
    <property type="match status" value="1"/>
</dbReference>
<dbReference type="AlphaFoldDB" id="A0A8T7H8R0"/>
<proteinExistence type="predicted"/>
<evidence type="ECO:0000313" key="2">
    <source>
        <dbReference type="Proteomes" id="UP000737555"/>
    </source>
</evidence>
<evidence type="ECO:0008006" key="3">
    <source>
        <dbReference type="Google" id="ProtNLM"/>
    </source>
</evidence>
<dbReference type="SUPFAM" id="SSF81301">
    <property type="entry name" value="Nucleotidyltransferase"/>
    <property type="match status" value="1"/>
</dbReference>
<comment type="caution">
    <text evidence="1">The sequence shown here is derived from an EMBL/GenBank/DDBJ whole genome shotgun (WGS) entry which is preliminary data.</text>
</comment>
<protein>
    <recommendedName>
        <fullName evidence="3">Nucleotidyltransferase family protein</fullName>
    </recommendedName>
</protein>
<reference evidence="1" key="1">
    <citation type="submission" date="2020-05" db="EMBL/GenBank/DDBJ databases">
        <title>The first insight into the ecology of ammonia-tolerant syntrophic propionate oxidizing bacteria.</title>
        <authorList>
            <person name="Singh A."/>
            <person name="Schnurer A."/>
            <person name="Westerholm M."/>
        </authorList>
    </citation>
    <scope>NUCLEOTIDE SEQUENCE</scope>
    <source>
        <strain evidence="1">MAG54</strain>
    </source>
</reference>
<sequence length="200" mass="23194">MRIASAPDGTINIDGKVVTALDHFVASVTDIIERYTRYVIVSGYVAILFGRARGTEDIDLFVDYMDRDTFMSMSEDLLEQGFYYLNSDDIGEIYSMLCDRLAVRIAGAGRIIPNVEMKFKKDDFDRYAMSRAKRVQFDDIRFFVSPIELQIPYKLYLGSDKDIEDAVYLWMLFRETLDTNLLQSFMERLEVRGEQYGIEV</sequence>
<dbReference type="InterPro" id="IPR043519">
    <property type="entry name" value="NT_sf"/>
</dbReference>
<accession>A0A8T7H8R0</accession>
<dbReference type="Proteomes" id="UP000737555">
    <property type="component" value="Unassembled WGS sequence"/>
</dbReference>
<evidence type="ECO:0000313" key="1">
    <source>
        <dbReference type="EMBL" id="NQS79125.1"/>
    </source>
</evidence>
<organism evidence="1 2">
    <name type="scientific">Methanoculleus bourgensis</name>
    <dbReference type="NCBI Taxonomy" id="83986"/>
    <lineage>
        <taxon>Archaea</taxon>
        <taxon>Methanobacteriati</taxon>
        <taxon>Methanobacteriota</taxon>
        <taxon>Stenosarchaea group</taxon>
        <taxon>Methanomicrobia</taxon>
        <taxon>Methanomicrobiales</taxon>
        <taxon>Methanomicrobiaceae</taxon>
        <taxon>Methanoculleus</taxon>
    </lineage>
</organism>
<dbReference type="EMBL" id="JABMJE010000218">
    <property type="protein sequence ID" value="NQS79125.1"/>
    <property type="molecule type" value="Genomic_DNA"/>
</dbReference>
<gene>
    <name evidence="1" type="ORF">HQQ74_10605</name>
</gene>